<dbReference type="STRING" id="1122930.SAMN02745168_2740"/>
<evidence type="ECO:0000256" key="1">
    <source>
        <dbReference type="ARBA" id="ARBA00022679"/>
    </source>
</evidence>
<keyword evidence="1 2" id="KW-0808">Transferase</keyword>
<gene>
    <name evidence="2" type="ORF">SAMN02745168_2740</name>
</gene>
<dbReference type="Pfam" id="PF02515">
    <property type="entry name" value="CoA_transf_3"/>
    <property type="match status" value="1"/>
</dbReference>
<dbReference type="InterPro" id="IPR023606">
    <property type="entry name" value="CoA-Trfase_III_dom_1_sf"/>
</dbReference>
<dbReference type="Gene3D" id="3.40.50.10540">
    <property type="entry name" value="Crotonobetainyl-coa:carnitine coa-transferase, domain 1"/>
    <property type="match status" value="1"/>
</dbReference>
<dbReference type="InterPro" id="IPR003673">
    <property type="entry name" value="CoA-Trfase_fam_III"/>
</dbReference>
<dbReference type="PANTHER" id="PTHR48207">
    <property type="entry name" value="SUCCINATE--HYDROXYMETHYLGLUTARATE COA-TRANSFERASE"/>
    <property type="match status" value="1"/>
</dbReference>
<dbReference type="Gene3D" id="3.30.1540.10">
    <property type="entry name" value="formyl-coa transferase, domain 3"/>
    <property type="match status" value="1"/>
</dbReference>
<protein>
    <submittedName>
        <fullName evidence="2">Crotonobetainyl-CoA:carnitine CoA-transferase CaiB</fullName>
    </submittedName>
</protein>
<organism evidence="2 3">
    <name type="scientific">Papillibacter cinnamivorans DSM 12816</name>
    <dbReference type="NCBI Taxonomy" id="1122930"/>
    <lineage>
        <taxon>Bacteria</taxon>
        <taxon>Bacillati</taxon>
        <taxon>Bacillota</taxon>
        <taxon>Clostridia</taxon>
        <taxon>Eubacteriales</taxon>
        <taxon>Oscillospiraceae</taxon>
        <taxon>Papillibacter</taxon>
    </lineage>
</organism>
<dbReference type="InterPro" id="IPR044855">
    <property type="entry name" value="CoA-Trfase_III_dom3_sf"/>
</dbReference>
<evidence type="ECO:0000313" key="2">
    <source>
        <dbReference type="EMBL" id="SMC82743.1"/>
    </source>
</evidence>
<evidence type="ECO:0000313" key="3">
    <source>
        <dbReference type="Proteomes" id="UP000192790"/>
    </source>
</evidence>
<dbReference type="OrthoDB" id="9797653at2"/>
<reference evidence="2 3" key="1">
    <citation type="submission" date="2017-04" db="EMBL/GenBank/DDBJ databases">
        <authorList>
            <person name="Afonso C.L."/>
            <person name="Miller P.J."/>
            <person name="Scott M.A."/>
            <person name="Spackman E."/>
            <person name="Goraichik I."/>
            <person name="Dimitrov K.M."/>
            <person name="Suarez D.L."/>
            <person name="Swayne D.E."/>
        </authorList>
    </citation>
    <scope>NUCLEOTIDE SEQUENCE [LARGE SCALE GENOMIC DNA]</scope>
    <source>
        <strain evidence="2 3">DSM 12816</strain>
    </source>
</reference>
<name>A0A1W2CC24_9FIRM</name>
<dbReference type="GO" id="GO:0008410">
    <property type="term" value="F:CoA-transferase activity"/>
    <property type="evidence" value="ECO:0007669"/>
    <property type="project" value="TreeGrafter"/>
</dbReference>
<dbReference type="PANTHER" id="PTHR48207:SF3">
    <property type="entry name" value="SUCCINATE--HYDROXYMETHYLGLUTARATE COA-TRANSFERASE"/>
    <property type="match status" value="1"/>
</dbReference>
<dbReference type="InterPro" id="IPR050483">
    <property type="entry name" value="CoA-transferase_III_domain"/>
</dbReference>
<accession>A0A1W2CC24</accession>
<dbReference type="AlphaFoldDB" id="A0A1W2CC24"/>
<proteinExistence type="predicted"/>
<sequence length="403" mass="44702">MKKPLSGYRVIELSTYVAAPTAARLLTDWGAEVIKVESLAGDVWRFYGPACKCPATEQENPLFDIYNANKKGIALDMKDAKGKEILFRLLDTADVFLTNNRPQALRKMGIDYESIKEKYPRLIYALLTGYGQAGPDCDMPGFDGVAFFARSGLLADMAEPSGYPASPPGCVGDSSTGNTLFGGICAALLAREKTGQGDLVEISLFGNAVWLCGTMMTVTQDQYNDPYPKKRTQMQPIYTFYQCSDGEWISLAILEFERYFKPMCRVLDVPELGEDPRFCDTVTALNNRAQLIPLLEKAFSKFSYAEASARLRSVDIVFDRLRHYKELCKDEQAIANDYVRTISFDSGNTAVLPMAPIKSRSVGKADWKRAPLLGEHTAEILRELGYTADEIAAMKEAGIIKTK</sequence>
<dbReference type="EMBL" id="FWXW01000009">
    <property type="protein sequence ID" value="SMC82743.1"/>
    <property type="molecule type" value="Genomic_DNA"/>
</dbReference>
<dbReference type="Proteomes" id="UP000192790">
    <property type="component" value="Unassembled WGS sequence"/>
</dbReference>
<dbReference type="SUPFAM" id="SSF89796">
    <property type="entry name" value="CoA-transferase family III (CaiB/BaiF)"/>
    <property type="match status" value="1"/>
</dbReference>
<keyword evidence="3" id="KW-1185">Reference proteome</keyword>
<dbReference type="RefSeq" id="WP_084235400.1">
    <property type="nucleotide sequence ID" value="NZ_FWXW01000009.1"/>
</dbReference>